<dbReference type="GO" id="GO:0000139">
    <property type="term" value="C:Golgi membrane"/>
    <property type="evidence" value="ECO:0007669"/>
    <property type="project" value="TreeGrafter"/>
</dbReference>
<sequence length="108" mass="11866">MFQYYLKIVPMTYEKLDGTSIFTNQFSTTRHQKVVSSFSGEAGMPGVFFSYEISPIMVKMTEKSRSFGHFATGVCAIIGGVFTVAGLIDSTIYKSSKVLKKLEIGKAG</sequence>
<evidence type="ECO:0000256" key="4">
    <source>
        <dbReference type="SAM" id="Phobius"/>
    </source>
</evidence>
<dbReference type="GO" id="GO:0005789">
    <property type="term" value="C:endoplasmic reticulum membrane"/>
    <property type="evidence" value="ECO:0007669"/>
    <property type="project" value="TreeGrafter"/>
</dbReference>
<dbReference type="GO" id="GO:0030134">
    <property type="term" value="C:COPII-coated ER to Golgi transport vesicle"/>
    <property type="evidence" value="ECO:0007669"/>
    <property type="project" value="TreeGrafter"/>
</dbReference>
<keyword evidence="4" id="KW-0812">Transmembrane</keyword>
<evidence type="ECO:0000256" key="1">
    <source>
        <dbReference type="ARBA" id="ARBA00004257"/>
    </source>
</evidence>
<dbReference type="InterPro" id="IPR012936">
    <property type="entry name" value="Erv_C"/>
</dbReference>
<dbReference type="PANTHER" id="PTHR10984">
    <property type="entry name" value="ENDOPLASMIC RETICULUM-GOLGI INTERMEDIATE COMPARTMENT PROTEIN"/>
    <property type="match status" value="1"/>
</dbReference>
<comment type="caution">
    <text evidence="6">The sequence shown here is derived from an EMBL/GenBank/DDBJ whole genome shotgun (WGS) entry which is preliminary data.</text>
</comment>
<organism evidence="6 7">
    <name type="scientific">Allacma fusca</name>
    <dbReference type="NCBI Taxonomy" id="39272"/>
    <lineage>
        <taxon>Eukaryota</taxon>
        <taxon>Metazoa</taxon>
        <taxon>Ecdysozoa</taxon>
        <taxon>Arthropoda</taxon>
        <taxon>Hexapoda</taxon>
        <taxon>Collembola</taxon>
        <taxon>Symphypleona</taxon>
        <taxon>Sminthuridae</taxon>
        <taxon>Allacma</taxon>
    </lineage>
</organism>
<dbReference type="PANTHER" id="PTHR10984:SF25">
    <property type="entry name" value="ENDOPLASMIC RETICULUM-GOLGI INTERMEDIATE COMPARTMENT PROTEIN 3"/>
    <property type="match status" value="1"/>
</dbReference>
<dbReference type="AlphaFoldDB" id="A0A8J2K7V4"/>
<feature type="transmembrane region" description="Helical" evidence="4">
    <location>
        <begin position="67"/>
        <end position="88"/>
    </location>
</feature>
<dbReference type="Proteomes" id="UP000708208">
    <property type="component" value="Unassembled WGS sequence"/>
</dbReference>
<evidence type="ECO:0000313" key="6">
    <source>
        <dbReference type="EMBL" id="CAG7734843.1"/>
    </source>
</evidence>
<protein>
    <recommendedName>
        <fullName evidence="3">Endoplasmic reticulum-Golgi intermediate compartment protein 3</fullName>
    </recommendedName>
</protein>
<evidence type="ECO:0000256" key="2">
    <source>
        <dbReference type="ARBA" id="ARBA00005648"/>
    </source>
</evidence>
<dbReference type="GO" id="GO:0006888">
    <property type="term" value="P:endoplasmic reticulum to Golgi vesicle-mediated transport"/>
    <property type="evidence" value="ECO:0007669"/>
    <property type="project" value="TreeGrafter"/>
</dbReference>
<proteinExistence type="inferred from homology"/>
<dbReference type="GO" id="GO:0006890">
    <property type="term" value="P:retrograde vesicle-mediated transport, Golgi to endoplasmic reticulum"/>
    <property type="evidence" value="ECO:0007669"/>
    <property type="project" value="TreeGrafter"/>
</dbReference>
<dbReference type="EMBL" id="CAJVCH010277477">
    <property type="protein sequence ID" value="CAG7734843.1"/>
    <property type="molecule type" value="Genomic_DNA"/>
</dbReference>
<accession>A0A8J2K7V4</accession>
<feature type="domain" description="Endoplasmic reticulum vesicle transporter C-terminal" evidence="5">
    <location>
        <begin position="1"/>
        <end position="89"/>
    </location>
</feature>
<name>A0A8J2K7V4_9HEXA</name>
<comment type="similarity">
    <text evidence="2">Belongs to the ERGIC family.</text>
</comment>
<keyword evidence="4" id="KW-0472">Membrane</keyword>
<evidence type="ECO:0000313" key="7">
    <source>
        <dbReference type="Proteomes" id="UP000708208"/>
    </source>
</evidence>
<evidence type="ECO:0000259" key="5">
    <source>
        <dbReference type="Pfam" id="PF07970"/>
    </source>
</evidence>
<gene>
    <name evidence="6" type="ORF">AFUS01_LOCUS23205</name>
</gene>
<comment type="subcellular location">
    <subcellularLocation>
        <location evidence="1">Golgi apparatus</location>
        <location evidence="1">cis-Golgi network membrane</location>
        <topology evidence="1">Multi-pass membrane protein</topology>
    </subcellularLocation>
</comment>
<dbReference type="OrthoDB" id="270930at2759"/>
<dbReference type="Pfam" id="PF07970">
    <property type="entry name" value="COPIIcoated_ERV"/>
    <property type="match status" value="1"/>
</dbReference>
<evidence type="ECO:0000256" key="3">
    <source>
        <dbReference type="ARBA" id="ARBA00040493"/>
    </source>
</evidence>
<keyword evidence="4" id="KW-1133">Transmembrane helix</keyword>
<reference evidence="6" key="1">
    <citation type="submission" date="2021-06" db="EMBL/GenBank/DDBJ databases">
        <authorList>
            <person name="Hodson N. C."/>
            <person name="Mongue J. A."/>
            <person name="Jaron S. K."/>
        </authorList>
    </citation>
    <scope>NUCLEOTIDE SEQUENCE</scope>
</reference>
<keyword evidence="7" id="KW-1185">Reference proteome</keyword>
<dbReference type="InterPro" id="IPR045888">
    <property type="entry name" value="Erv"/>
</dbReference>